<dbReference type="InterPro" id="IPR000644">
    <property type="entry name" value="CBS_dom"/>
</dbReference>
<dbReference type="InterPro" id="IPR046342">
    <property type="entry name" value="CBS_dom_sf"/>
</dbReference>
<keyword evidence="2" id="KW-0677">Repeat</keyword>
<evidence type="ECO:0000256" key="2">
    <source>
        <dbReference type="ARBA" id="ARBA00022737"/>
    </source>
</evidence>
<accession>A0A8B6HE16</accession>
<keyword evidence="3 5" id="KW-0129">CBS domain</keyword>
<evidence type="ECO:0000256" key="1">
    <source>
        <dbReference type="ARBA" id="ARBA00006750"/>
    </source>
</evidence>
<dbReference type="GO" id="GO:0005634">
    <property type="term" value="C:nucleus"/>
    <property type="evidence" value="ECO:0007669"/>
    <property type="project" value="TreeGrafter"/>
</dbReference>
<feature type="compositionally biased region" description="Polar residues" evidence="6">
    <location>
        <begin position="243"/>
        <end position="253"/>
    </location>
</feature>
<dbReference type="GO" id="GO:0005737">
    <property type="term" value="C:cytoplasm"/>
    <property type="evidence" value="ECO:0007669"/>
    <property type="project" value="TreeGrafter"/>
</dbReference>
<dbReference type="SUPFAM" id="SSF54631">
    <property type="entry name" value="CBS-domain pair"/>
    <property type="match status" value="2"/>
</dbReference>
<feature type="domain" description="CBS" evidence="7">
    <location>
        <begin position="485"/>
        <end position="547"/>
    </location>
</feature>
<feature type="region of interest" description="Disordered" evidence="6">
    <location>
        <begin position="201"/>
        <end position="276"/>
    </location>
</feature>
<feature type="compositionally biased region" description="Basic residues" evidence="6">
    <location>
        <begin position="108"/>
        <end position="117"/>
    </location>
</feature>
<keyword evidence="9" id="KW-1185">Reference proteome</keyword>
<name>A0A8B6HE16_MYTGA</name>
<dbReference type="AlphaFoldDB" id="A0A8B6HE16"/>
<comment type="similarity">
    <text evidence="1">Belongs to the 5'-AMP-activated protein kinase gamma subunit family.</text>
</comment>
<evidence type="ECO:0000313" key="9">
    <source>
        <dbReference type="Proteomes" id="UP000596742"/>
    </source>
</evidence>
<dbReference type="GO" id="GO:0019901">
    <property type="term" value="F:protein kinase binding"/>
    <property type="evidence" value="ECO:0007669"/>
    <property type="project" value="TreeGrafter"/>
</dbReference>
<protein>
    <submittedName>
        <fullName evidence="8">5'-AMP-activated protein kinase, regulatory gamma subunit</fullName>
    </submittedName>
</protein>
<comment type="caution">
    <text evidence="8">The sequence shown here is derived from an EMBL/GenBank/DDBJ whole genome shotgun (WGS) entry which is preliminary data.</text>
</comment>
<dbReference type="InterPro" id="IPR050511">
    <property type="entry name" value="AMPK_gamma/SDS23_families"/>
</dbReference>
<feature type="compositionally biased region" description="Polar residues" evidence="6">
    <location>
        <begin position="128"/>
        <end position="137"/>
    </location>
</feature>
<evidence type="ECO:0000256" key="3">
    <source>
        <dbReference type="ARBA" id="ARBA00023122"/>
    </source>
</evidence>
<gene>
    <name evidence="8" type="ORF">MGAL_10B048666</name>
</gene>
<dbReference type="EMBL" id="UYJE01009990">
    <property type="protein sequence ID" value="VDI78589.1"/>
    <property type="molecule type" value="Genomic_DNA"/>
</dbReference>
<evidence type="ECO:0000259" key="7">
    <source>
        <dbReference type="PROSITE" id="PS51371"/>
    </source>
</evidence>
<feature type="domain" description="CBS" evidence="7">
    <location>
        <begin position="412"/>
        <end position="472"/>
    </location>
</feature>
<comment type="subunit">
    <text evidence="4">AMPK is a heterotrimer of an alpha catalytic subunit (PRKAA1 or PRKAA2), a beta (PRKAB1 or PRKAB2) and a gamma non-catalytic subunits (PRKAG1, PRKAG2 or PRKAG3). Interacts with FNIP1 and FNIP2.</text>
</comment>
<evidence type="ECO:0000313" key="8">
    <source>
        <dbReference type="EMBL" id="VDI78589.1"/>
    </source>
</evidence>
<dbReference type="PROSITE" id="PS51371">
    <property type="entry name" value="CBS"/>
    <property type="match status" value="3"/>
</dbReference>
<feature type="region of interest" description="Disordered" evidence="6">
    <location>
        <begin position="83"/>
        <end position="137"/>
    </location>
</feature>
<evidence type="ECO:0000256" key="4">
    <source>
        <dbReference type="ARBA" id="ARBA00025878"/>
    </source>
</evidence>
<dbReference type="CDD" id="cd04641">
    <property type="entry name" value="CBS_euAMPK_gamma-like_repeat2"/>
    <property type="match status" value="1"/>
</dbReference>
<dbReference type="CDD" id="cd04618">
    <property type="entry name" value="CBS_euAMPK_gamma-like_repeat1"/>
    <property type="match status" value="1"/>
</dbReference>
<dbReference type="Pfam" id="PF00571">
    <property type="entry name" value="CBS"/>
    <property type="match status" value="3"/>
</dbReference>
<dbReference type="PANTHER" id="PTHR13780:SF35">
    <property type="entry name" value="LD22662P"/>
    <property type="match status" value="1"/>
</dbReference>
<dbReference type="GO" id="GO:0016208">
    <property type="term" value="F:AMP binding"/>
    <property type="evidence" value="ECO:0007669"/>
    <property type="project" value="TreeGrafter"/>
</dbReference>
<dbReference type="SMART" id="SM00116">
    <property type="entry name" value="CBS"/>
    <property type="match status" value="4"/>
</dbReference>
<evidence type="ECO:0000256" key="5">
    <source>
        <dbReference type="PROSITE-ProRule" id="PRU00703"/>
    </source>
</evidence>
<proteinExistence type="inferred from homology"/>
<dbReference type="Proteomes" id="UP000596742">
    <property type="component" value="Unassembled WGS sequence"/>
</dbReference>
<feature type="domain" description="CBS" evidence="7">
    <location>
        <begin position="561"/>
        <end position="618"/>
    </location>
</feature>
<organism evidence="8 9">
    <name type="scientific">Mytilus galloprovincialis</name>
    <name type="common">Mediterranean mussel</name>
    <dbReference type="NCBI Taxonomy" id="29158"/>
    <lineage>
        <taxon>Eukaryota</taxon>
        <taxon>Metazoa</taxon>
        <taxon>Spiralia</taxon>
        <taxon>Lophotrochozoa</taxon>
        <taxon>Mollusca</taxon>
        <taxon>Bivalvia</taxon>
        <taxon>Autobranchia</taxon>
        <taxon>Pteriomorphia</taxon>
        <taxon>Mytilida</taxon>
        <taxon>Mytiloidea</taxon>
        <taxon>Mytilidae</taxon>
        <taxon>Mytilinae</taxon>
        <taxon>Mytilus</taxon>
    </lineage>
</organism>
<dbReference type="GO" id="GO:0019887">
    <property type="term" value="F:protein kinase regulator activity"/>
    <property type="evidence" value="ECO:0007669"/>
    <property type="project" value="TreeGrafter"/>
</dbReference>
<dbReference type="OrthoDB" id="449052at2759"/>
<evidence type="ECO:0000256" key="6">
    <source>
        <dbReference type="SAM" id="MobiDB-lite"/>
    </source>
</evidence>
<dbReference type="GO" id="GO:0031588">
    <property type="term" value="C:nucleotide-activated protein kinase complex"/>
    <property type="evidence" value="ECO:0007669"/>
    <property type="project" value="TreeGrafter"/>
</dbReference>
<dbReference type="Gene3D" id="3.10.580.10">
    <property type="entry name" value="CBS-domain"/>
    <property type="match status" value="2"/>
</dbReference>
<reference evidence="8" key="1">
    <citation type="submission" date="2018-11" db="EMBL/GenBank/DDBJ databases">
        <authorList>
            <person name="Alioto T."/>
            <person name="Alioto T."/>
        </authorList>
    </citation>
    <scope>NUCLEOTIDE SEQUENCE</scope>
</reference>
<sequence>MSNYLNVPEPSRMKQRRRSLATPGALITIPDNDEPVNFNDENFDDAALRKMIQKQNKRRGSCPINPQDLSAFAVPLMDTGVKEMTPSNDLADGDFRPRSGSTGLRGLFSRKKDRQRKHSGDSNAKDTAPSTSKVQNFLDSFRPRAKSDLSGVKKPGKKVIPTVKMDESMDESTLRDALTNMQTDKTAPNTPMGQILEKQLLSPTNNVKQRHLSGNDPRDSFMSRFRPRSNSDSKAKSPRKMLTKQNSTDSATPPGSPLSPLKALANSHEPKSAPPIRNHEHTHAIIFKRDDSVRFSLDSDLDKLDIEDLDENTEQAFAKFMRAHKCYDLIPTSAKLVIFDTLLNVKKAFFALVYNGVRAAPLWDSTKQDYVGMLTITDFILILHKYYKSPLVKMDELEEHKIATWREALSEKIKPFVYIEPDASLYDAVKTLISNHVHRLPVIDRITGNALYILTHKRILRFLYLCINELPKPGFMHQTLDELCIGTFQNVITAKTSTPVIEALNMFVNHRISAVPVVDDQGKVVNIYAKFDVINLAAEKTYNNLDITIDQALKHRHKESWFEGVVNCLVTDKLEDVIVKLVQAEVHRLVIVDTETHVKGIVSLSDILTFLVLKPMGTAGEYKISNHQHNYLCKGQNVITAVIGQVRKAIQQRMDSITVIYWRCLGRDDIYDIVFCDAWHYGVVNLSDEF</sequence>
<dbReference type="PANTHER" id="PTHR13780">
    <property type="entry name" value="AMP-ACTIVATED PROTEIN KINASE, GAMMA REGULATORY SUBUNIT"/>
    <property type="match status" value="1"/>
</dbReference>